<dbReference type="Proteomes" id="UP000308197">
    <property type="component" value="Unassembled WGS sequence"/>
</dbReference>
<protein>
    <recommendedName>
        <fullName evidence="1">F-box domain-containing protein</fullName>
    </recommendedName>
</protein>
<evidence type="ECO:0000259" key="1">
    <source>
        <dbReference type="PROSITE" id="PS50181"/>
    </source>
</evidence>
<keyword evidence="3" id="KW-1185">Reference proteome</keyword>
<dbReference type="InterPro" id="IPR001810">
    <property type="entry name" value="F-box_dom"/>
</dbReference>
<name>A0A5C3Q2T9_9APHY</name>
<dbReference type="InterPro" id="IPR036047">
    <property type="entry name" value="F-box-like_dom_sf"/>
</dbReference>
<dbReference type="SUPFAM" id="SSF81383">
    <property type="entry name" value="F-box domain"/>
    <property type="match status" value="1"/>
</dbReference>
<evidence type="ECO:0000313" key="3">
    <source>
        <dbReference type="Proteomes" id="UP000308197"/>
    </source>
</evidence>
<feature type="domain" description="F-box" evidence="1">
    <location>
        <begin position="93"/>
        <end position="140"/>
    </location>
</feature>
<organism evidence="2 3">
    <name type="scientific">Polyporus arcularius HHB13444</name>
    <dbReference type="NCBI Taxonomy" id="1314778"/>
    <lineage>
        <taxon>Eukaryota</taxon>
        <taxon>Fungi</taxon>
        <taxon>Dikarya</taxon>
        <taxon>Basidiomycota</taxon>
        <taxon>Agaricomycotina</taxon>
        <taxon>Agaricomycetes</taxon>
        <taxon>Polyporales</taxon>
        <taxon>Polyporaceae</taxon>
        <taxon>Polyporus</taxon>
    </lineage>
</organism>
<proteinExistence type="predicted"/>
<dbReference type="Pfam" id="PF00646">
    <property type="entry name" value="F-box"/>
    <property type="match status" value="1"/>
</dbReference>
<sequence length="739" mass="83789">MQGEHNLAVLDAHPEAEAAGSLAIPVPRDATQNEHHRFGERLRKWNKDVMVLPPLSSATCDGHPTPPEGPSPTTTDLGLRAQKVAHTAPRPPKCFIIDLPLDFLFELARYLHPKDLLALRRSCKSLHSCLGRHRGVWIAAIEGNHVPALPPCPEDISPVRYSQLLFGHTCFACGRSNSRNVSYVLGLRLCKPCWKENVVHKRDACDYVDAAIAAHPELGTDSRLRLPCVLENLRHDTVPKGGNRQAEVYNKAELRSFVADYLPMLAALLRCGSASGGALELAIRFRKEFVDLWDKFGRALADVSVVTALERTRLCDIREMDIIRKLQEAGYATHSFPSATDPEFDDWKKLLRKPDALTDQKWANLLPSLQQLIGTIYRRRWFEVEQVRIAARMSFLLDEYDRLVESSRLSVADRRCMPNHAHAQQLYTMAVLAKSHQFDLQRVFRGRATEMIAEAMRFRQDSELKLFTLLIKHYEEHSPVMLNPAAQLASYAGSLFKCMLCADLEDMSALTPVPLHEVLAHWRQYHPDVLLNLGGPSSLSTIPPPSNAHNCVVKPCLDSWNYLRASPLSIDTTLDTMDDLVARGLVYCPCRISLHHRYTWADLLGHCIKEAKWTYSMYPGFKDLSAEDRRQVPDNHLPGCLTVVQNEAELPQYERPDDTTELAIRNRLQSSGRGRNVHCTLCRKALLDRGVDWHASSQRKKFLSRIVVSEDQPWIEVAHHLRTKHQITEFEEGDITFLR</sequence>
<accession>A0A5C3Q2T9</accession>
<dbReference type="STRING" id="1314778.A0A5C3Q2T9"/>
<gene>
    <name evidence="2" type="ORF">K466DRAFT_326093</name>
</gene>
<dbReference type="InParanoid" id="A0A5C3Q2T9"/>
<dbReference type="PROSITE" id="PS50181">
    <property type="entry name" value="FBOX"/>
    <property type="match status" value="1"/>
</dbReference>
<evidence type="ECO:0000313" key="2">
    <source>
        <dbReference type="EMBL" id="TFK94508.1"/>
    </source>
</evidence>
<dbReference type="AlphaFoldDB" id="A0A5C3Q2T9"/>
<reference evidence="2 3" key="1">
    <citation type="journal article" date="2019" name="Nat. Ecol. Evol.">
        <title>Megaphylogeny resolves global patterns of mushroom evolution.</title>
        <authorList>
            <person name="Varga T."/>
            <person name="Krizsan K."/>
            <person name="Foldi C."/>
            <person name="Dima B."/>
            <person name="Sanchez-Garcia M."/>
            <person name="Sanchez-Ramirez S."/>
            <person name="Szollosi G.J."/>
            <person name="Szarkandi J.G."/>
            <person name="Papp V."/>
            <person name="Albert L."/>
            <person name="Andreopoulos W."/>
            <person name="Angelini C."/>
            <person name="Antonin V."/>
            <person name="Barry K.W."/>
            <person name="Bougher N.L."/>
            <person name="Buchanan P."/>
            <person name="Buyck B."/>
            <person name="Bense V."/>
            <person name="Catcheside P."/>
            <person name="Chovatia M."/>
            <person name="Cooper J."/>
            <person name="Damon W."/>
            <person name="Desjardin D."/>
            <person name="Finy P."/>
            <person name="Geml J."/>
            <person name="Haridas S."/>
            <person name="Hughes K."/>
            <person name="Justo A."/>
            <person name="Karasinski D."/>
            <person name="Kautmanova I."/>
            <person name="Kiss B."/>
            <person name="Kocsube S."/>
            <person name="Kotiranta H."/>
            <person name="LaButti K.M."/>
            <person name="Lechner B.E."/>
            <person name="Liimatainen K."/>
            <person name="Lipzen A."/>
            <person name="Lukacs Z."/>
            <person name="Mihaltcheva S."/>
            <person name="Morgado L.N."/>
            <person name="Niskanen T."/>
            <person name="Noordeloos M.E."/>
            <person name="Ohm R.A."/>
            <person name="Ortiz-Santana B."/>
            <person name="Ovrebo C."/>
            <person name="Racz N."/>
            <person name="Riley R."/>
            <person name="Savchenko A."/>
            <person name="Shiryaev A."/>
            <person name="Soop K."/>
            <person name="Spirin V."/>
            <person name="Szebenyi C."/>
            <person name="Tomsovsky M."/>
            <person name="Tulloss R.E."/>
            <person name="Uehling J."/>
            <person name="Grigoriev I.V."/>
            <person name="Vagvolgyi C."/>
            <person name="Papp T."/>
            <person name="Martin F.M."/>
            <person name="Miettinen O."/>
            <person name="Hibbett D.S."/>
            <person name="Nagy L.G."/>
        </authorList>
    </citation>
    <scope>NUCLEOTIDE SEQUENCE [LARGE SCALE GENOMIC DNA]</scope>
    <source>
        <strain evidence="2 3">HHB13444</strain>
    </source>
</reference>
<dbReference type="EMBL" id="ML210968">
    <property type="protein sequence ID" value="TFK94508.1"/>
    <property type="molecule type" value="Genomic_DNA"/>
</dbReference>